<evidence type="ECO:0000256" key="13">
    <source>
        <dbReference type="ARBA" id="ARBA00023128"/>
    </source>
</evidence>
<comment type="subcellular location">
    <subcellularLocation>
        <location evidence="1">Mitochondrion inner membrane</location>
        <topology evidence="1">Multi-pass membrane protein</topology>
    </subcellularLocation>
</comment>
<name>A0AA96C3Z5_9PLEU</name>
<protein>
    <recommendedName>
        <fullName evidence="3 16">NADH-ubiquinone oxidoreductase chain 5</fullName>
        <ecNumber evidence="2 16">7.1.1.2</ecNumber>
    </recommendedName>
</protein>
<dbReference type="PANTHER" id="PTHR42829">
    <property type="entry name" value="NADH-UBIQUINONE OXIDOREDUCTASE CHAIN 5"/>
    <property type="match status" value="1"/>
</dbReference>
<gene>
    <name evidence="20" type="primary">ND5</name>
</gene>
<comment type="similarity">
    <text evidence="16">Belongs to the complex I subunit 5 family.</text>
</comment>
<evidence type="ECO:0000256" key="15">
    <source>
        <dbReference type="ARBA" id="ARBA00049551"/>
    </source>
</evidence>
<feature type="transmembrane region" description="Helical" evidence="16">
    <location>
        <begin position="122"/>
        <end position="139"/>
    </location>
</feature>
<feature type="transmembrane region" description="Helical" evidence="16">
    <location>
        <begin position="594"/>
        <end position="613"/>
    </location>
</feature>
<evidence type="ECO:0000313" key="20">
    <source>
        <dbReference type="EMBL" id="WNH37987.1"/>
    </source>
</evidence>
<evidence type="ECO:0000256" key="11">
    <source>
        <dbReference type="ARBA" id="ARBA00023027"/>
    </source>
</evidence>
<evidence type="ECO:0000256" key="5">
    <source>
        <dbReference type="ARBA" id="ARBA00022660"/>
    </source>
</evidence>
<dbReference type="PRINTS" id="PR01434">
    <property type="entry name" value="NADHDHGNASE5"/>
</dbReference>
<reference evidence="20" key="1">
    <citation type="submission" date="2023-09" db="EMBL/GenBank/DDBJ databases">
        <title>Mitochondrial Genomes of Fishes Derived by Genome Skimming.</title>
        <authorList>
            <person name="Bemis K."/>
            <person name="Collins A."/>
            <person name="Craine J.M."/>
            <person name="Hoban M."/>
            <person name="Leopold D.R."/>
            <person name="Meyer C."/>
            <person name="Murphy K.R."/>
            <person name="Pitassy D.E."/>
            <person name="Whitney J."/>
        </authorList>
    </citation>
    <scope>NUCLEOTIDE SEQUENCE</scope>
</reference>
<evidence type="ECO:0000256" key="6">
    <source>
        <dbReference type="ARBA" id="ARBA00022692"/>
    </source>
</evidence>
<dbReference type="EMBL" id="OR581017">
    <property type="protein sequence ID" value="WNH37987.1"/>
    <property type="molecule type" value="Genomic_DNA"/>
</dbReference>
<evidence type="ECO:0000256" key="10">
    <source>
        <dbReference type="ARBA" id="ARBA00022989"/>
    </source>
</evidence>
<keyword evidence="6 16" id="KW-0812">Transmembrane</keyword>
<dbReference type="InterPro" id="IPR018393">
    <property type="entry name" value="NADHpl_OxRdtase_5_subgr"/>
</dbReference>
<keyword evidence="14 16" id="KW-0472">Membrane</keyword>
<feature type="transmembrane region" description="Helical" evidence="16">
    <location>
        <begin position="247"/>
        <end position="266"/>
    </location>
</feature>
<dbReference type="AlphaFoldDB" id="A0AA96C3Z5"/>
<evidence type="ECO:0000256" key="12">
    <source>
        <dbReference type="ARBA" id="ARBA00023075"/>
    </source>
</evidence>
<feature type="transmembrane region" description="Helical" evidence="16">
    <location>
        <begin position="412"/>
        <end position="434"/>
    </location>
</feature>
<feature type="transmembrane region" description="Helical" evidence="16">
    <location>
        <begin position="177"/>
        <end position="194"/>
    </location>
</feature>
<dbReference type="GO" id="GO:0042773">
    <property type="term" value="P:ATP synthesis coupled electron transport"/>
    <property type="evidence" value="ECO:0007669"/>
    <property type="project" value="InterPro"/>
</dbReference>
<feature type="transmembrane region" description="Helical" evidence="16">
    <location>
        <begin position="40"/>
        <end position="60"/>
    </location>
</feature>
<evidence type="ECO:0000256" key="3">
    <source>
        <dbReference type="ARBA" id="ARBA00021096"/>
    </source>
</evidence>
<feature type="transmembrane region" description="Helical" evidence="16">
    <location>
        <begin position="368"/>
        <end position="392"/>
    </location>
</feature>
<dbReference type="InterPro" id="IPR001516">
    <property type="entry name" value="Proton_antipo_N"/>
</dbReference>
<dbReference type="GO" id="GO:0003954">
    <property type="term" value="F:NADH dehydrogenase activity"/>
    <property type="evidence" value="ECO:0007669"/>
    <property type="project" value="TreeGrafter"/>
</dbReference>
<dbReference type="Pfam" id="PF06455">
    <property type="entry name" value="NADH5_C"/>
    <property type="match status" value="1"/>
</dbReference>
<feature type="transmembrane region" description="Helical" evidence="16">
    <location>
        <begin position="145"/>
        <end position="165"/>
    </location>
</feature>
<dbReference type="InterPro" id="IPR010934">
    <property type="entry name" value="NADH_DH_su5_C"/>
</dbReference>
<dbReference type="Pfam" id="PF00662">
    <property type="entry name" value="Proton_antipo_N"/>
    <property type="match status" value="1"/>
</dbReference>
<keyword evidence="13 16" id="KW-0496">Mitochondrion</keyword>
<evidence type="ECO:0000256" key="4">
    <source>
        <dbReference type="ARBA" id="ARBA00022448"/>
    </source>
</evidence>
<comment type="function">
    <text evidence="16">Core subunit of the mitochondrial membrane respiratory chain NADH dehydrogenase (Complex I) which catalyzes electron transfer from NADH through the respiratory chain, using ubiquinone as an electron acceptor. Essential for the catalytic activity and assembly of complex I.</text>
</comment>
<evidence type="ECO:0000256" key="16">
    <source>
        <dbReference type="RuleBase" id="RU003404"/>
    </source>
</evidence>
<evidence type="ECO:0000259" key="18">
    <source>
        <dbReference type="Pfam" id="PF00662"/>
    </source>
</evidence>
<geneLocation type="mitochondrion" evidence="20"/>
<proteinExistence type="inferred from homology"/>
<comment type="catalytic activity">
    <reaction evidence="15 16">
        <text>a ubiquinone + NADH + 5 H(+)(in) = a ubiquinol + NAD(+) + 4 H(+)(out)</text>
        <dbReference type="Rhea" id="RHEA:29091"/>
        <dbReference type="Rhea" id="RHEA-COMP:9565"/>
        <dbReference type="Rhea" id="RHEA-COMP:9566"/>
        <dbReference type="ChEBI" id="CHEBI:15378"/>
        <dbReference type="ChEBI" id="CHEBI:16389"/>
        <dbReference type="ChEBI" id="CHEBI:17976"/>
        <dbReference type="ChEBI" id="CHEBI:57540"/>
        <dbReference type="ChEBI" id="CHEBI:57945"/>
        <dbReference type="EC" id="7.1.1.2"/>
    </reaction>
</comment>
<evidence type="ECO:0000256" key="7">
    <source>
        <dbReference type="ARBA" id="ARBA00022792"/>
    </source>
</evidence>
<feature type="domain" description="NADH:quinone oxidoreductase/Mrp antiporter transmembrane" evidence="17">
    <location>
        <begin position="139"/>
        <end position="425"/>
    </location>
</feature>
<feature type="transmembrane region" description="Helical" evidence="16">
    <location>
        <begin position="278"/>
        <end position="295"/>
    </location>
</feature>
<feature type="transmembrane region" description="Helical" evidence="16">
    <location>
        <begin position="90"/>
        <end position="110"/>
    </location>
</feature>
<dbReference type="EC" id="7.1.1.2" evidence="2 16"/>
<keyword evidence="10 16" id="KW-1133">Transmembrane helix</keyword>
<keyword evidence="4 16" id="KW-0813">Transport</keyword>
<feature type="transmembrane region" description="Helical" evidence="16">
    <location>
        <begin position="494"/>
        <end position="513"/>
    </location>
</feature>
<accession>A0AA96C3Z5</accession>
<evidence type="ECO:0000259" key="19">
    <source>
        <dbReference type="Pfam" id="PF06455"/>
    </source>
</evidence>
<feature type="transmembrane region" description="Helical" evidence="16">
    <location>
        <begin position="331"/>
        <end position="356"/>
    </location>
</feature>
<evidence type="ECO:0000256" key="1">
    <source>
        <dbReference type="ARBA" id="ARBA00004448"/>
    </source>
</evidence>
<keyword evidence="5" id="KW-0679">Respiratory chain</keyword>
<evidence type="ECO:0000256" key="9">
    <source>
        <dbReference type="ARBA" id="ARBA00022982"/>
    </source>
</evidence>
<keyword evidence="12 16" id="KW-0830">Ubiquinone</keyword>
<dbReference type="PANTHER" id="PTHR42829:SF2">
    <property type="entry name" value="NADH-UBIQUINONE OXIDOREDUCTASE CHAIN 5"/>
    <property type="match status" value="1"/>
</dbReference>
<organism evidence="20">
    <name type="scientific">Paralichthyidae sp</name>
    <dbReference type="NCBI Taxonomy" id="3075841"/>
    <lineage>
        <taxon>Eukaryota</taxon>
        <taxon>Metazoa</taxon>
        <taxon>Chordata</taxon>
        <taxon>Craniata</taxon>
        <taxon>Vertebrata</taxon>
        <taxon>Euteleostomi</taxon>
        <taxon>Actinopterygii</taxon>
        <taxon>Neopterygii</taxon>
        <taxon>Teleostei</taxon>
        <taxon>Neoteleostei</taxon>
        <taxon>Acanthomorphata</taxon>
        <taxon>Carangaria</taxon>
        <taxon>Pleuronectiformes</taxon>
        <taxon>Pleuronectoidei</taxon>
        <taxon>Paralichthyidae</taxon>
    </lineage>
</organism>
<dbReference type="Pfam" id="PF00361">
    <property type="entry name" value="Proton_antipo_M"/>
    <property type="match status" value="1"/>
</dbReference>
<feature type="domain" description="NADH dehydrogenase subunit 5 C-terminal" evidence="19">
    <location>
        <begin position="428"/>
        <end position="609"/>
    </location>
</feature>
<evidence type="ECO:0000256" key="8">
    <source>
        <dbReference type="ARBA" id="ARBA00022967"/>
    </source>
</evidence>
<dbReference type="InterPro" id="IPR003945">
    <property type="entry name" value="NU5C-like"/>
</dbReference>
<dbReference type="GO" id="GO:0005743">
    <property type="term" value="C:mitochondrial inner membrane"/>
    <property type="evidence" value="ECO:0007669"/>
    <property type="project" value="UniProtKB-SubCell"/>
</dbReference>
<evidence type="ECO:0000259" key="17">
    <source>
        <dbReference type="Pfam" id="PF00361"/>
    </source>
</evidence>
<evidence type="ECO:0000256" key="14">
    <source>
        <dbReference type="ARBA" id="ARBA00023136"/>
    </source>
</evidence>
<evidence type="ECO:0000256" key="2">
    <source>
        <dbReference type="ARBA" id="ARBA00012944"/>
    </source>
</evidence>
<dbReference type="GO" id="GO:0015990">
    <property type="term" value="P:electron transport coupled proton transport"/>
    <property type="evidence" value="ECO:0007669"/>
    <property type="project" value="TreeGrafter"/>
</dbReference>
<feature type="transmembrane region" description="Helical" evidence="16">
    <location>
        <begin position="307"/>
        <end position="325"/>
    </location>
</feature>
<dbReference type="InterPro" id="IPR001750">
    <property type="entry name" value="ND/Mrp_TM"/>
</dbReference>
<feature type="domain" description="NADH-Ubiquinone oxidoreductase (complex I) chain 5 N-terminal" evidence="18">
    <location>
        <begin position="75"/>
        <end position="123"/>
    </location>
</feature>
<dbReference type="NCBIfam" id="TIGR01974">
    <property type="entry name" value="NDH_I_L"/>
    <property type="match status" value="1"/>
</dbReference>
<keyword evidence="11 16" id="KW-0520">NAD</keyword>
<keyword evidence="9" id="KW-0249">Electron transport</keyword>
<keyword evidence="7" id="KW-0999">Mitochondrion inner membrane</keyword>
<feature type="transmembrane region" description="Helical" evidence="16">
    <location>
        <begin position="463"/>
        <end position="482"/>
    </location>
</feature>
<sequence>MPSLHLVMPCSLLVMLLILATPLLYTLIPKWRNKDLGPTFILVAIMLAFLTSLVPLTLFIKNNKETVLAGWCLLSLDLLDIKISFKFDSYSITFMPIALFITLSILDFARWYMHSDPQVHRFFKYMLIFLIAMMILVTANNLFLLFIGWEGVGIMSFLLIGWWHARANANAAALQAIIYNRVADVGMIFALAWAASNLDTWELEFILTSAKEMISTPVLLALIIAAVGKSAQFGLHPWLPAAMEGPTPVSALLHSSTMVVAGIYLLIRMSPLLEHNQVALDICLCVGALTTFHMASGALKQNDLKKIVAFSTSSQLGLMMVTIGMNQPQLAFLHICTHAFFKAMLFMTSGVLIHALNDEQDIRKMGGMSRLLPFTTTCIVIGSLAMTGVPFLTGFYSKDVIIETLNTSHLNAWALILTLVATCFTAVYSFRIIYYVTMTRPRTSPLSPINENNHRMVNSIKRLALGSVLAGFVMAHSITLPVTPVMTMSPMHKTAAICVTILGLFLAMDLAWITSQQGKTTPPDRPKHLLPNMLDFFTSTINRIFPALQLNLAHLALHMTDQFWMHKPVTLLVAELATRFAAKISNLQPGQVKIFLTMFVTVIIMTVVISVTAS</sequence>
<dbReference type="GO" id="GO:0008137">
    <property type="term" value="F:NADH dehydrogenase (ubiquinone) activity"/>
    <property type="evidence" value="ECO:0007669"/>
    <property type="project" value="UniProtKB-EC"/>
</dbReference>
<feature type="transmembrane region" description="Helical" evidence="16">
    <location>
        <begin position="6"/>
        <end position="28"/>
    </location>
</feature>
<feature type="transmembrane region" description="Helical" evidence="16">
    <location>
        <begin position="214"/>
        <end position="235"/>
    </location>
</feature>
<keyword evidence="8" id="KW-1278">Translocase</keyword>